<evidence type="ECO:0000313" key="3">
    <source>
        <dbReference type="Proteomes" id="UP000076925"/>
    </source>
</evidence>
<feature type="transmembrane region" description="Helical" evidence="1">
    <location>
        <begin position="433"/>
        <end position="452"/>
    </location>
</feature>
<evidence type="ECO:0000313" key="2">
    <source>
        <dbReference type="EMBL" id="KYC43451.1"/>
    </source>
</evidence>
<comment type="caution">
    <text evidence="2">The sequence shown here is derived from an EMBL/GenBank/DDBJ whole genome shotgun (WGS) entry which is preliminary data.</text>
</comment>
<feature type="transmembrane region" description="Helical" evidence="1">
    <location>
        <begin position="12"/>
        <end position="32"/>
    </location>
</feature>
<name>A0A139XFJ7_9CYAN</name>
<gene>
    <name evidence="2" type="ORF">WA1_11170</name>
</gene>
<feature type="transmembrane region" description="Helical" evidence="1">
    <location>
        <begin position="368"/>
        <end position="388"/>
    </location>
</feature>
<dbReference type="RefSeq" id="WP_017748395.1">
    <property type="nucleotide sequence ID" value="NZ_KQ976354.1"/>
</dbReference>
<protein>
    <recommendedName>
        <fullName evidence="4">Glycosyltransferase RgtA/B/C/D-like domain-containing protein</fullName>
    </recommendedName>
</protein>
<sequence>MKMLFPINFNQLIKLQALAFICISFLFGFLVIKNFSTPLTGWTGLGPWGGVNYDYVEIQEYSGFYLAKNLSFNPFPQIHFLTNQSFYPYGTNSIFQPWVFEKDIFYAILHSFFGTGPWLQIYYLITVLITALGTFVLLLKDYGFTRANGAGFLVSFCNFYAILKYPHHLNISVVHWTTLSLIADFLIVKRVALRQHISLRLILLRACLLFLSFGQDLGYIAGYALMSFTVSILFISAIACYRYFKENSKFLDFFQKKIELYQNDFFASYHICLILLSLTFIAAYIYLPLSFQIVKEAKSFDFNGVNFGAWWTNPLRLLIPYFPIINNPKKSFEDIFIDSPEAIGAGSPGWFFVIIGTLGLWQARKQIIIFIPLILIFLLCLLYHPSLFPTLKIFPWFTFNRVGGRSTIIYPVILCLFALHLNLNWLRPSKRQLLSGILVILGCIEVFTAYSFKVDYQPYLLDKSFFTYMNYVKKQPGEAVLDWPFCIIGAGAKSICPYYSFNSGIFTLRRFHEKKVMGQYFGRLHPSQVEPFFEAGWDKLFFPDSTNSRQSRCFRPDEWSFFTDFYKFNDFAGINLYTERFPQECVNEFYTRFGTPTVETVIPGSGRVKFIPKSPMLRNQVNSALGTSLKFEPKLTHK</sequence>
<feature type="transmembrane region" description="Helical" evidence="1">
    <location>
        <begin position="197"/>
        <end position="214"/>
    </location>
</feature>
<feature type="transmembrane region" description="Helical" evidence="1">
    <location>
        <begin position="342"/>
        <end position="361"/>
    </location>
</feature>
<keyword evidence="1" id="KW-0472">Membrane</keyword>
<accession>A0A139XFJ7</accession>
<proteinExistence type="predicted"/>
<keyword evidence="1" id="KW-0812">Transmembrane</keyword>
<feature type="transmembrane region" description="Helical" evidence="1">
    <location>
        <begin position="265"/>
        <end position="287"/>
    </location>
</feature>
<organism evidence="2 3">
    <name type="scientific">Scytonema hofmannii PCC 7110</name>
    <dbReference type="NCBI Taxonomy" id="128403"/>
    <lineage>
        <taxon>Bacteria</taxon>
        <taxon>Bacillati</taxon>
        <taxon>Cyanobacteriota</taxon>
        <taxon>Cyanophyceae</taxon>
        <taxon>Nostocales</taxon>
        <taxon>Scytonemataceae</taxon>
        <taxon>Scytonema</taxon>
    </lineage>
</organism>
<reference evidence="2 3" key="1">
    <citation type="journal article" date="2013" name="Genome Biol. Evol.">
        <title>Genomes of Stigonematalean cyanobacteria (subsection V) and the evolution of oxygenic photosynthesis from prokaryotes to plastids.</title>
        <authorList>
            <person name="Dagan T."/>
            <person name="Roettger M."/>
            <person name="Stucken K."/>
            <person name="Landan G."/>
            <person name="Koch R."/>
            <person name="Major P."/>
            <person name="Gould S.B."/>
            <person name="Goremykin V.V."/>
            <person name="Rippka R."/>
            <person name="Tandeau de Marsac N."/>
            <person name="Gugger M."/>
            <person name="Lockhart P.J."/>
            <person name="Allen J.F."/>
            <person name="Brune I."/>
            <person name="Maus I."/>
            <person name="Puhler A."/>
            <person name="Martin W.F."/>
        </authorList>
    </citation>
    <scope>NUCLEOTIDE SEQUENCE [LARGE SCALE GENOMIC DNA]</scope>
    <source>
        <strain evidence="2 3">PCC 7110</strain>
    </source>
</reference>
<evidence type="ECO:0008006" key="4">
    <source>
        <dbReference type="Google" id="ProtNLM"/>
    </source>
</evidence>
<feature type="transmembrane region" description="Helical" evidence="1">
    <location>
        <begin position="121"/>
        <end position="139"/>
    </location>
</feature>
<dbReference type="EMBL" id="ANNX02000015">
    <property type="protein sequence ID" value="KYC43451.1"/>
    <property type="molecule type" value="Genomic_DNA"/>
</dbReference>
<evidence type="ECO:0000256" key="1">
    <source>
        <dbReference type="SAM" id="Phobius"/>
    </source>
</evidence>
<feature type="transmembrane region" description="Helical" evidence="1">
    <location>
        <begin position="408"/>
        <end position="426"/>
    </location>
</feature>
<dbReference type="Proteomes" id="UP000076925">
    <property type="component" value="Unassembled WGS sequence"/>
</dbReference>
<feature type="transmembrane region" description="Helical" evidence="1">
    <location>
        <begin position="220"/>
        <end position="244"/>
    </location>
</feature>
<dbReference type="AlphaFoldDB" id="A0A139XFJ7"/>
<keyword evidence="1" id="KW-1133">Transmembrane helix</keyword>
<keyword evidence="3" id="KW-1185">Reference proteome</keyword>